<name>A0AAN9LXU9_CANGL</name>
<protein>
    <submittedName>
        <fullName evidence="2">Uncharacterized protein</fullName>
    </submittedName>
</protein>
<comment type="caution">
    <text evidence="2">The sequence shown here is derived from an EMBL/GenBank/DDBJ whole genome shotgun (WGS) entry which is preliminary data.</text>
</comment>
<keyword evidence="1" id="KW-0472">Membrane</keyword>
<evidence type="ECO:0000313" key="2">
    <source>
        <dbReference type="EMBL" id="KAK7344116.1"/>
    </source>
</evidence>
<reference evidence="2 3" key="1">
    <citation type="submission" date="2024-01" db="EMBL/GenBank/DDBJ databases">
        <title>The genomes of 5 underutilized Papilionoideae crops provide insights into root nodulation and disease resistanc.</title>
        <authorList>
            <person name="Jiang F."/>
        </authorList>
    </citation>
    <scope>NUCLEOTIDE SEQUENCE [LARGE SCALE GENOMIC DNA]</scope>
    <source>
        <strain evidence="2">LVBAO_FW01</strain>
        <tissue evidence="2">Leaves</tissue>
    </source>
</reference>
<evidence type="ECO:0000256" key="1">
    <source>
        <dbReference type="SAM" id="Phobius"/>
    </source>
</evidence>
<keyword evidence="1" id="KW-0812">Transmembrane</keyword>
<accession>A0AAN9LXU9</accession>
<sequence>MRRLYETGLVIAHEEVGVEKEKQSKQNLIAFPTQEAIENIPILIDGGRPREGLDDLLKLADYVVCSAKFPKAWTEASTVPQALVSFYAFKVPSTEEVDIDSLLESLELRKNKSASVPTCISLYSGEYFRLSRGRPGFDPRQRRFFTVLHFLLFPFYTFSFSHWAVAGSGYKLEAALTKENGTSWTYEKGQKPAPKRFYFSPNEVHIGVNKTNTPKSNKQQYVASNFHIQYNQNYFQQTSKL</sequence>
<dbReference type="AlphaFoldDB" id="A0AAN9LXU9"/>
<evidence type="ECO:0000313" key="3">
    <source>
        <dbReference type="Proteomes" id="UP001367508"/>
    </source>
</evidence>
<dbReference type="Proteomes" id="UP001367508">
    <property type="component" value="Unassembled WGS sequence"/>
</dbReference>
<keyword evidence="3" id="KW-1185">Reference proteome</keyword>
<dbReference type="PANTHER" id="PTHR42774:SF3">
    <property type="entry name" value="KETOHEXOKINASE"/>
    <property type="match status" value="1"/>
</dbReference>
<organism evidence="2 3">
    <name type="scientific">Canavalia gladiata</name>
    <name type="common">Sword bean</name>
    <name type="synonym">Dolichos gladiatus</name>
    <dbReference type="NCBI Taxonomy" id="3824"/>
    <lineage>
        <taxon>Eukaryota</taxon>
        <taxon>Viridiplantae</taxon>
        <taxon>Streptophyta</taxon>
        <taxon>Embryophyta</taxon>
        <taxon>Tracheophyta</taxon>
        <taxon>Spermatophyta</taxon>
        <taxon>Magnoliopsida</taxon>
        <taxon>eudicotyledons</taxon>
        <taxon>Gunneridae</taxon>
        <taxon>Pentapetalae</taxon>
        <taxon>rosids</taxon>
        <taxon>fabids</taxon>
        <taxon>Fabales</taxon>
        <taxon>Fabaceae</taxon>
        <taxon>Papilionoideae</taxon>
        <taxon>50 kb inversion clade</taxon>
        <taxon>NPAAA clade</taxon>
        <taxon>indigoferoid/millettioid clade</taxon>
        <taxon>Phaseoleae</taxon>
        <taxon>Canavalia</taxon>
    </lineage>
</organism>
<dbReference type="InterPro" id="IPR052562">
    <property type="entry name" value="Ketohexokinase-related"/>
</dbReference>
<gene>
    <name evidence="2" type="ORF">VNO77_13406</name>
</gene>
<keyword evidence="1" id="KW-1133">Transmembrane helix</keyword>
<proteinExistence type="predicted"/>
<feature type="transmembrane region" description="Helical" evidence="1">
    <location>
        <begin position="144"/>
        <end position="165"/>
    </location>
</feature>
<dbReference type="EMBL" id="JAYMYQ010000003">
    <property type="protein sequence ID" value="KAK7344116.1"/>
    <property type="molecule type" value="Genomic_DNA"/>
</dbReference>
<dbReference type="PANTHER" id="PTHR42774">
    <property type="entry name" value="PHOSPHOTRANSFERASE SYSTEM TRANSPORT PROTEIN"/>
    <property type="match status" value="1"/>
</dbReference>